<evidence type="ECO:0000256" key="2">
    <source>
        <dbReference type="SAM" id="MobiDB-lite"/>
    </source>
</evidence>
<feature type="domain" description="Iron hydrogenase large subunit C-terminal" evidence="3">
    <location>
        <begin position="3"/>
        <end position="24"/>
    </location>
</feature>
<comment type="similarity">
    <text evidence="1">Belongs to the NARF family.</text>
</comment>
<dbReference type="AlphaFoldDB" id="A0A7S3Z1C8"/>
<evidence type="ECO:0000313" key="4">
    <source>
        <dbReference type="EMBL" id="CAE0668749.1"/>
    </source>
</evidence>
<organism evidence="4">
    <name type="scientific">Lotharella globosa</name>
    <dbReference type="NCBI Taxonomy" id="91324"/>
    <lineage>
        <taxon>Eukaryota</taxon>
        <taxon>Sar</taxon>
        <taxon>Rhizaria</taxon>
        <taxon>Cercozoa</taxon>
        <taxon>Chlorarachniophyceae</taxon>
        <taxon>Lotharella</taxon>
    </lineage>
</organism>
<dbReference type="InterPro" id="IPR009016">
    <property type="entry name" value="Fe_hydrogenase"/>
</dbReference>
<reference evidence="4" key="1">
    <citation type="submission" date="2021-01" db="EMBL/GenBank/DDBJ databases">
        <authorList>
            <person name="Corre E."/>
            <person name="Pelletier E."/>
            <person name="Niang G."/>
            <person name="Scheremetjew M."/>
            <person name="Finn R."/>
            <person name="Kale V."/>
            <person name="Holt S."/>
            <person name="Cochrane G."/>
            <person name="Meng A."/>
            <person name="Brown T."/>
            <person name="Cohen L."/>
        </authorList>
    </citation>
    <scope>NUCLEOTIDE SEQUENCE</scope>
    <source>
        <strain evidence="4">CCCM811</strain>
    </source>
</reference>
<dbReference type="SUPFAM" id="SSF53920">
    <property type="entry name" value="Fe-only hydrogenase"/>
    <property type="match status" value="1"/>
</dbReference>
<gene>
    <name evidence="4" type="ORF">LGLO00237_LOCUS20374</name>
</gene>
<name>A0A7S3Z1C8_9EUKA</name>
<feature type="region of interest" description="Disordered" evidence="2">
    <location>
        <begin position="19"/>
        <end position="44"/>
    </location>
</feature>
<sequence>MAESKCPYHYVEVMACPGGCANGGGQPRPSQSQGGDDSLGRFGSQREAVMAQRRLYATQPVALPEDTLRNLSATQPSPAAAVVASEKDKWRAGVLADGDEDEEGLHLKEVERKKASKRDLLEW</sequence>
<dbReference type="Gene3D" id="3.40.950.10">
    <property type="entry name" value="Fe-only Hydrogenase (Larger Subunit), Chain L, domain 3"/>
    <property type="match status" value="1"/>
</dbReference>
<dbReference type="Pfam" id="PF02906">
    <property type="entry name" value="Fe_hyd_lg_C"/>
    <property type="match status" value="1"/>
</dbReference>
<dbReference type="InterPro" id="IPR004108">
    <property type="entry name" value="Fe_hydrogenase_lsu_C"/>
</dbReference>
<dbReference type="Gene3D" id="3.40.50.1780">
    <property type="match status" value="1"/>
</dbReference>
<evidence type="ECO:0000256" key="1">
    <source>
        <dbReference type="ARBA" id="ARBA00006596"/>
    </source>
</evidence>
<proteinExistence type="inferred from homology"/>
<evidence type="ECO:0000259" key="3">
    <source>
        <dbReference type="Pfam" id="PF02906"/>
    </source>
</evidence>
<dbReference type="EMBL" id="HBIV01028469">
    <property type="protein sequence ID" value="CAE0668749.1"/>
    <property type="molecule type" value="Transcribed_RNA"/>
</dbReference>
<protein>
    <recommendedName>
        <fullName evidence="3">Iron hydrogenase large subunit C-terminal domain-containing protein</fullName>
    </recommendedName>
</protein>
<accession>A0A7S3Z1C8</accession>